<dbReference type="Pfam" id="PF10234">
    <property type="entry name" value="Cluap1"/>
    <property type="match status" value="1"/>
</dbReference>
<sequence>MPELLKLASLLQSANKAAPGRSAEELIPCTDPVGISEAQHAASKLQRLAEALPGTVARKVEMQAVQQHMTAATAEAQQQLADTRQAICELQERESIKGALDSVRCAATRLEALAAARPAHAADEDTLRVQLQALFDEYNQATRNMEWMHAQIRQQRAGAFARQGRIERRSSGSGSSGSDSNGDADVSSTRWLPSGGSGDVSRSSLRTPALMSARVRTPSTYRPAKFGTYADDS</sequence>
<gene>
    <name evidence="2" type="ORF">COCSUDRAFT_58292</name>
</gene>
<feature type="region of interest" description="Disordered" evidence="1">
    <location>
        <begin position="158"/>
        <end position="233"/>
    </location>
</feature>
<dbReference type="InterPro" id="IPR019366">
    <property type="entry name" value="Clusterin-associated_protein-1"/>
</dbReference>
<evidence type="ECO:0000313" key="3">
    <source>
        <dbReference type="Proteomes" id="UP000007264"/>
    </source>
</evidence>
<dbReference type="OrthoDB" id="438545at2759"/>
<feature type="compositionally biased region" description="Low complexity" evidence="1">
    <location>
        <begin position="171"/>
        <end position="188"/>
    </location>
</feature>
<organism evidence="2 3">
    <name type="scientific">Coccomyxa subellipsoidea (strain C-169)</name>
    <name type="common">Green microalga</name>
    <dbReference type="NCBI Taxonomy" id="574566"/>
    <lineage>
        <taxon>Eukaryota</taxon>
        <taxon>Viridiplantae</taxon>
        <taxon>Chlorophyta</taxon>
        <taxon>core chlorophytes</taxon>
        <taxon>Trebouxiophyceae</taxon>
        <taxon>Trebouxiophyceae incertae sedis</taxon>
        <taxon>Coccomyxaceae</taxon>
        <taxon>Coccomyxa</taxon>
        <taxon>Coccomyxa subellipsoidea</taxon>
    </lineage>
</organism>
<reference evidence="2 3" key="1">
    <citation type="journal article" date="2012" name="Genome Biol.">
        <title>The genome of the polar eukaryotic microalga coccomyxa subellipsoidea reveals traits of cold adaptation.</title>
        <authorList>
            <person name="Blanc G."/>
            <person name="Agarkova I."/>
            <person name="Grimwood J."/>
            <person name="Kuo A."/>
            <person name="Brueggeman A."/>
            <person name="Dunigan D."/>
            <person name="Gurnon J."/>
            <person name="Ladunga I."/>
            <person name="Lindquist E."/>
            <person name="Lucas S."/>
            <person name="Pangilinan J."/>
            <person name="Proschold T."/>
            <person name="Salamov A."/>
            <person name="Schmutz J."/>
            <person name="Weeks D."/>
            <person name="Yamada T."/>
            <person name="Claverie J.M."/>
            <person name="Grigoriev I."/>
            <person name="Van Etten J."/>
            <person name="Lomsadze A."/>
            <person name="Borodovsky M."/>
        </authorList>
    </citation>
    <scope>NUCLEOTIDE SEQUENCE [LARGE SCALE GENOMIC DNA]</scope>
    <source>
        <strain evidence="2 3">C-169</strain>
    </source>
</reference>
<name>I0YMC5_COCSC</name>
<dbReference type="GeneID" id="17037516"/>
<accession>I0YMC5</accession>
<dbReference type="RefSeq" id="XP_005644088.1">
    <property type="nucleotide sequence ID" value="XM_005644031.1"/>
</dbReference>
<dbReference type="EMBL" id="AGSI01000018">
    <property type="protein sequence ID" value="EIE19544.1"/>
    <property type="molecule type" value="Genomic_DNA"/>
</dbReference>
<keyword evidence="3" id="KW-1185">Reference proteome</keyword>
<dbReference type="AlphaFoldDB" id="I0YMC5"/>
<dbReference type="Proteomes" id="UP000007264">
    <property type="component" value="Unassembled WGS sequence"/>
</dbReference>
<protein>
    <submittedName>
        <fullName evidence="2">Uncharacterized protein</fullName>
    </submittedName>
</protein>
<proteinExistence type="predicted"/>
<comment type="caution">
    <text evidence="2">The sequence shown here is derived from an EMBL/GenBank/DDBJ whole genome shotgun (WGS) entry which is preliminary data.</text>
</comment>
<dbReference type="KEGG" id="csl:COCSUDRAFT_58292"/>
<evidence type="ECO:0000256" key="1">
    <source>
        <dbReference type="SAM" id="MobiDB-lite"/>
    </source>
</evidence>
<evidence type="ECO:0000313" key="2">
    <source>
        <dbReference type="EMBL" id="EIE19544.1"/>
    </source>
</evidence>